<comment type="caution">
    <text evidence="1">The sequence shown here is derived from an EMBL/GenBank/DDBJ whole genome shotgun (WGS) entry which is preliminary data.</text>
</comment>
<gene>
    <name evidence="1" type="ORF">LCGC14_0725080</name>
</gene>
<protein>
    <submittedName>
        <fullName evidence="1">Uncharacterized protein</fullName>
    </submittedName>
</protein>
<dbReference type="EMBL" id="LAZR01001658">
    <property type="protein sequence ID" value="KKN41259.1"/>
    <property type="molecule type" value="Genomic_DNA"/>
</dbReference>
<sequence>MRPLVVIALVLWVGFLWGADVMMMGRDQLHKSACRQSGLARGADSGFRIYPDRYYDTEICSRSARQLLAVRRPLSFGPLNGLP</sequence>
<reference evidence="1" key="1">
    <citation type="journal article" date="2015" name="Nature">
        <title>Complex archaea that bridge the gap between prokaryotes and eukaryotes.</title>
        <authorList>
            <person name="Spang A."/>
            <person name="Saw J.H."/>
            <person name="Jorgensen S.L."/>
            <person name="Zaremba-Niedzwiedzka K."/>
            <person name="Martijn J."/>
            <person name="Lind A.E."/>
            <person name="van Eijk R."/>
            <person name="Schleper C."/>
            <person name="Guy L."/>
            <person name="Ettema T.J."/>
        </authorList>
    </citation>
    <scope>NUCLEOTIDE SEQUENCE</scope>
</reference>
<proteinExistence type="predicted"/>
<dbReference type="AlphaFoldDB" id="A0A0F9QFI6"/>
<accession>A0A0F9QFI6</accession>
<organism evidence="1">
    <name type="scientific">marine sediment metagenome</name>
    <dbReference type="NCBI Taxonomy" id="412755"/>
    <lineage>
        <taxon>unclassified sequences</taxon>
        <taxon>metagenomes</taxon>
        <taxon>ecological metagenomes</taxon>
    </lineage>
</organism>
<name>A0A0F9QFI6_9ZZZZ</name>
<evidence type="ECO:0000313" key="1">
    <source>
        <dbReference type="EMBL" id="KKN41259.1"/>
    </source>
</evidence>